<dbReference type="Proteomes" id="UP000623269">
    <property type="component" value="Unassembled WGS sequence"/>
</dbReference>
<dbReference type="Pfam" id="PF01118">
    <property type="entry name" value="Semialdhyde_dh"/>
    <property type="match status" value="1"/>
</dbReference>
<comment type="similarity">
    <text evidence="6">Belongs to the NAGSA dehydrogenase family. Type 2 subfamily.</text>
</comment>
<dbReference type="InterPro" id="IPR010136">
    <property type="entry name" value="AGPR_type-2"/>
</dbReference>
<evidence type="ECO:0000313" key="8">
    <source>
        <dbReference type="EMBL" id="MBH1939512.1"/>
    </source>
</evidence>
<keyword evidence="1 6" id="KW-0963">Cytoplasm</keyword>
<dbReference type="RefSeq" id="WP_197659730.1">
    <property type="nucleotide sequence ID" value="NZ_JAEAGR010000001.1"/>
</dbReference>
<keyword evidence="2 6" id="KW-0055">Arginine biosynthesis</keyword>
<dbReference type="GO" id="GO:0005737">
    <property type="term" value="C:cytoplasm"/>
    <property type="evidence" value="ECO:0007669"/>
    <property type="project" value="UniProtKB-SubCell"/>
</dbReference>
<dbReference type="EMBL" id="JAEAGR010000001">
    <property type="protein sequence ID" value="MBH1939512.1"/>
    <property type="molecule type" value="Genomic_DNA"/>
</dbReference>
<dbReference type="InterPro" id="IPR058924">
    <property type="entry name" value="AGPR_dimerisation_dom"/>
</dbReference>
<dbReference type="Pfam" id="PF22698">
    <property type="entry name" value="Semialdhyde_dhC_1"/>
    <property type="match status" value="1"/>
</dbReference>
<dbReference type="SUPFAM" id="SSF55347">
    <property type="entry name" value="Glyceraldehyde-3-phosphate dehydrogenase-like, C-terminal domain"/>
    <property type="match status" value="1"/>
</dbReference>
<dbReference type="EC" id="1.2.1.38" evidence="6"/>
<dbReference type="PANTHER" id="PTHR32338">
    <property type="entry name" value="N-ACETYL-GAMMA-GLUTAMYL-PHOSPHATE REDUCTASE, CHLOROPLASTIC-RELATED-RELATED"/>
    <property type="match status" value="1"/>
</dbReference>
<accession>A0A8J7H0E8</accession>
<dbReference type="InterPro" id="IPR036291">
    <property type="entry name" value="NAD(P)-bd_dom_sf"/>
</dbReference>
<name>A0A8J7H0E8_9FIRM</name>
<dbReference type="GO" id="GO:0003942">
    <property type="term" value="F:N-acetyl-gamma-glutamyl-phosphate reductase activity"/>
    <property type="evidence" value="ECO:0007669"/>
    <property type="project" value="UniProtKB-UniRule"/>
</dbReference>
<dbReference type="NCBIfam" id="TIGR01851">
    <property type="entry name" value="argC_other"/>
    <property type="match status" value="1"/>
</dbReference>
<dbReference type="CDD" id="cd23935">
    <property type="entry name" value="AGPR_2_C"/>
    <property type="match status" value="1"/>
</dbReference>
<evidence type="ECO:0000313" key="9">
    <source>
        <dbReference type="Proteomes" id="UP000623269"/>
    </source>
</evidence>
<dbReference type="AlphaFoldDB" id="A0A8J7H0E8"/>
<proteinExistence type="inferred from homology"/>
<evidence type="ECO:0000259" key="7">
    <source>
        <dbReference type="SMART" id="SM00859"/>
    </source>
</evidence>
<evidence type="ECO:0000256" key="2">
    <source>
        <dbReference type="ARBA" id="ARBA00022571"/>
    </source>
</evidence>
<protein>
    <recommendedName>
        <fullName evidence="6">N-acetyl-gamma-glutamyl-phosphate reductase</fullName>
        <shortName evidence="6">AGPR</shortName>
        <ecNumber evidence="6">1.2.1.38</ecNumber>
    </recommendedName>
    <alternativeName>
        <fullName evidence="6">N-acetyl-glutamate semialdehyde dehydrogenase</fullName>
        <shortName evidence="6">NAGSA dehydrogenase</shortName>
    </alternativeName>
</protein>
<dbReference type="Gene3D" id="3.30.360.10">
    <property type="entry name" value="Dihydrodipicolinate Reductase, domain 2"/>
    <property type="match status" value="1"/>
</dbReference>
<dbReference type="PANTHER" id="PTHR32338:SF10">
    <property type="entry name" value="N-ACETYL-GAMMA-GLUTAMYL-PHOSPHATE REDUCTASE, CHLOROPLASTIC-RELATED"/>
    <property type="match status" value="1"/>
</dbReference>
<dbReference type="GO" id="GO:0006526">
    <property type="term" value="P:L-arginine biosynthetic process"/>
    <property type="evidence" value="ECO:0007669"/>
    <property type="project" value="UniProtKB-UniRule"/>
</dbReference>
<dbReference type="InterPro" id="IPR000534">
    <property type="entry name" value="Semialdehyde_DH_NAD-bd"/>
</dbReference>
<evidence type="ECO:0000256" key="1">
    <source>
        <dbReference type="ARBA" id="ARBA00022490"/>
    </source>
</evidence>
<organism evidence="8 9">
    <name type="scientific">Mobilitalea sibirica</name>
    <dbReference type="NCBI Taxonomy" id="1462919"/>
    <lineage>
        <taxon>Bacteria</taxon>
        <taxon>Bacillati</taxon>
        <taxon>Bacillota</taxon>
        <taxon>Clostridia</taxon>
        <taxon>Lachnospirales</taxon>
        <taxon>Lachnospiraceae</taxon>
        <taxon>Mobilitalea</taxon>
    </lineage>
</organism>
<dbReference type="GO" id="GO:0051287">
    <property type="term" value="F:NAD binding"/>
    <property type="evidence" value="ECO:0007669"/>
    <property type="project" value="InterPro"/>
</dbReference>
<keyword evidence="3 6" id="KW-0028">Amino-acid biosynthesis</keyword>
<reference evidence="8" key="1">
    <citation type="submission" date="2020-12" db="EMBL/GenBank/DDBJ databases">
        <title>M. sibirica DSM 26468T genome.</title>
        <authorList>
            <person name="Thieme N."/>
            <person name="Rettenmaier R."/>
            <person name="Zverlov V."/>
            <person name="Liebl W."/>
        </authorList>
    </citation>
    <scope>NUCLEOTIDE SEQUENCE</scope>
    <source>
        <strain evidence="8">DSM 26468</strain>
    </source>
</reference>
<dbReference type="CDD" id="cd17896">
    <property type="entry name" value="AGPR_2_N"/>
    <property type="match status" value="1"/>
</dbReference>
<sequence>MKKKVFVDGLSGTTGLKIHERLSLYSELDMITIDYEKRRDPAERARCLNEADIVFLCLPDDAAKEAVSLVTNPNTKIIDASTAHRTSKDWAYGLPELSKEHREAVINGKRVSNPGCHATAFALSVYPLIFHGIMPTNYPVSCQSLTGYSGGGKALIEKYEADGEANPYTTGPRPYSLTFNHKHLPEMTMRTGLQESPIFLPVLNNVYQGLAVSVPIHTKLLNKRLSVKEIHELMSEHYCKEKFVKVMPYGDDTSLFDGGLDITACNHTNQAEVFVFGNDAKGSIVIYTRLDNLGKGASGAAIQNMNLMLGFDEDLHLLD</sequence>
<evidence type="ECO:0000256" key="5">
    <source>
        <dbReference type="ARBA" id="ARBA00023002"/>
    </source>
</evidence>
<comment type="pathway">
    <text evidence="6">Amino-acid biosynthesis; L-arginine biosynthesis; N(2)-acetyl-L-ornithine from L-glutamate: step 3/4.</text>
</comment>
<dbReference type="Gene3D" id="3.40.50.720">
    <property type="entry name" value="NAD(P)-binding Rossmann-like Domain"/>
    <property type="match status" value="1"/>
</dbReference>
<feature type="active site" evidence="6">
    <location>
        <position position="116"/>
    </location>
</feature>
<dbReference type="UniPathway" id="UPA00068">
    <property type="reaction ID" value="UER00108"/>
</dbReference>
<feature type="domain" description="Semialdehyde dehydrogenase NAD-binding" evidence="7">
    <location>
        <begin position="4"/>
        <end position="105"/>
    </location>
</feature>
<dbReference type="HAMAP" id="MF_01110">
    <property type="entry name" value="ArgC_type2"/>
    <property type="match status" value="1"/>
</dbReference>
<dbReference type="InterPro" id="IPR050085">
    <property type="entry name" value="AGPR"/>
</dbReference>
<evidence type="ECO:0000256" key="6">
    <source>
        <dbReference type="HAMAP-Rule" id="MF_01110"/>
    </source>
</evidence>
<evidence type="ECO:0000256" key="4">
    <source>
        <dbReference type="ARBA" id="ARBA00022857"/>
    </source>
</evidence>
<dbReference type="SMART" id="SM00859">
    <property type="entry name" value="Semialdhyde_dh"/>
    <property type="match status" value="1"/>
</dbReference>
<comment type="caution">
    <text evidence="8">The sequence shown here is derived from an EMBL/GenBank/DDBJ whole genome shotgun (WGS) entry which is preliminary data.</text>
</comment>
<dbReference type="SUPFAM" id="SSF51735">
    <property type="entry name" value="NAD(P)-binding Rossmann-fold domains"/>
    <property type="match status" value="1"/>
</dbReference>
<keyword evidence="5 6" id="KW-0560">Oxidoreductase</keyword>
<keyword evidence="9" id="KW-1185">Reference proteome</keyword>
<gene>
    <name evidence="6 8" type="primary">argC</name>
    <name evidence="8" type="ORF">I5677_01230</name>
</gene>
<comment type="subcellular location">
    <subcellularLocation>
        <location evidence="6">Cytoplasm</location>
    </subcellularLocation>
</comment>
<comment type="catalytic activity">
    <reaction evidence="6">
        <text>N-acetyl-L-glutamate 5-semialdehyde + phosphate + NADP(+) = N-acetyl-L-glutamyl 5-phosphate + NADPH + H(+)</text>
        <dbReference type="Rhea" id="RHEA:21588"/>
        <dbReference type="ChEBI" id="CHEBI:15378"/>
        <dbReference type="ChEBI" id="CHEBI:29123"/>
        <dbReference type="ChEBI" id="CHEBI:43474"/>
        <dbReference type="ChEBI" id="CHEBI:57783"/>
        <dbReference type="ChEBI" id="CHEBI:57936"/>
        <dbReference type="ChEBI" id="CHEBI:58349"/>
        <dbReference type="EC" id="1.2.1.38"/>
    </reaction>
</comment>
<evidence type="ECO:0000256" key="3">
    <source>
        <dbReference type="ARBA" id="ARBA00022605"/>
    </source>
</evidence>
<keyword evidence="4 6" id="KW-0521">NADP</keyword>
<comment type="function">
    <text evidence="6">Catalyzes the NADPH-dependent reduction of N-acetyl-5-glutamyl phosphate to yield N-acetyl-L-glutamate 5-semialdehyde.</text>
</comment>